<name>A0A1C7N3H1_9FUNG</name>
<protein>
    <recommendedName>
        <fullName evidence="3">Arrestin-like N-terminal domain-containing protein</fullName>
    </recommendedName>
</protein>
<evidence type="ECO:0000313" key="2">
    <source>
        <dbReference type="Proteomes" id="UP000093000"/>
    </source>
</evidence>
<dbReference type="STRING" id="101091.A0A1C7N3H1"/>
<organism evidence="1 2">
    <name type="scientific">Choanephora cucurbitarum</name>
    <dbReference type="NCBI Taxonomy" id="101091"/>
    <lineage>
        <taxon>Eukaryota</taxon>
        <taxon>Fungi</taxon>
        <taxon>Fungi incertae sedis</taxon>
        <taxon>Mucoromycota</taxon>
        <taxon>Mucoromycotina</taxon>
        <taxon>Mucoromycetes</taxon>
        <taxon>Mucorales</taxon>
        <taxon>Mucorineae</taxon>
        <taxon>Choanephoraceae</taxon>
        <taxon>Choanephoroideae</taxon>
        <taxon>Choanephora</taxon>
    </lineage>
</organism>
<evidence type="ECO:0008006" key="3">
    <source>
        <dbReference type="Google" id="ProtNLM"/>
    </source>
</evidence>
<keyword evidence="2" id="KW-1185">Reference proteome</keyword>
<sequence length="229" mass="25694">MEYISGDTIDAIICIANQEAASSSSIITPSFKFDYSITANLYQVCHFHHSQRTAPPQLVGTQSYSLDLNENIHEEETQHHISLKLESYLPPSFDFSKILSFSYKLRVKVYVKRARTSLSSAVSQQDSKMLKEAMALPWPTSTMLIFETPIVIGTLGQGIRTRDELQTYTSFNGENNVLPTPKFIQHLEHEDELPKYEPIRLPEYEENAEDQAAVGSVISSSSASSITVI</sequence>
<dbReference type="EMBL" id="LUGH01000706">
    <property type="protein sequence ID" value="OBZ83186.1"/>
    <property type="molecule type" value="Genomic_DNA"/>
</dbReference>
<gene>
    <name evidence="1" type="ORF">A0J61_08763</name>
</gene>
<dbReference type="InterPro" id="IPR014752">
    <property type="entry name" value="Arrestin-like_C"/>
</dbReference>
<proteinExistence type="predicted"/>
<evidence type="ECO:0000313" key="1">
    <source>
        <dbReference type="EMBL" id="OBZ83186.1"/>
    </source>
</evidence>
<reference evidence="1 2" key="1">
    <citation type="submission" date="2016-03" db="EMBL/GenBank/DDBJ databases">
        <title>Choanephora cucurbitarum.</title>
        <authorList>
            <person name="Min B."/>
            <person name="Park H."/>
            <person name="Park J.-H."/>
            <person name="Shin H.-D."/>
            <person name="Choi I.-G."/>
        </authorList>
    </citation>
    <scope>NUCLEOTIDE SEQUENCE [LARGE SCALE GENOMIC DNA]</scope>
    <source>
        <strain evidence="1 2">KUS-F28377</strain>
    </source>
</reference>
<dbReference type="Gene3D" id="2.60.40.640">
    <property type="match status" value="1"/>
</dbReference>
<comment type="caution">
    <text evidence="1">The sequence shown here is derived from an EMBL/GenBank/DDBJ whole genome shotgun (WGS) entry which is preliminary data.</text>
</comment>
<dbReference type="Proteomes" id="UP000093000">
    <property type="component" value="Unassembled WGS sequence"/>
</dbReference>
<dbReference type="InParanoid" id="A0A1C7N3H1"/>
<dbReference type="OrthoDB" id="2225514at2759"/>
<dbReference type="AlphaFoldDB" id="A0A1C7N3H1"/>
<accession>A0A1C7N3H1</accession>